<accession>A0ABS3PWC0</accession>
<evidence type="ECO:0000313" key="2">
    <source>
        <dbReference type="Proteomes" id="UP000681610"/>
    </source>
</evidence>
<comment type="caution">
    <text evidence="1">The sequence shown here is derived from an EMBL/GenBank/DDBJ whole genome shotgun (WGS) entry which is preliminary data.</text>
</comment>
<evidence type="ECO:0000313" key="1">
    <source>
        <dbReference type="EMBL" id="MBO1883610.1"/>
    </source>
</evidence>
<dbReference type="EMBL" id="JAGDYP010000002">
    <property type="protein sequence ID" value="MBO1883610.1"/>
    <property type="molecule type" value="Genomic_DNA"/>
</dbReference>
<gene>
    <name evidence="1" type="ORF">J4N46_04015</name>
</gene>
<dbReference type="RefSeq" id="WP_208058240.1">
    <property type="nucleotide sequence ID" value="NZ_JAGDYP010000002.1"/>
</dbReference>
<proteinExistence type="predicted"/>
<sequence length="422" mass="49271">MKEDFLHYLWRYKRVPLHCELTSGERLEIRCFGTYNRLAGPDFTGAQLVIGEQLWAGCVEMHLKSSDWYLHGHEYDTAYNNVILHIVWEHDIEVFDVNNVPIPTLELRNWVSEELLSTYRESLAGGYKFITCERLYNTVPAITLLSWNERLLVERLEEKATLVRQLWIDCQYDWEKVLFMCLLKHFGGTVNGEVFMQLGRGVPFSVIRKERVHPLRLEALLLGLAGLLPEETEWQYVTKLYEDFVYLKQKYSLGLLPLRMNFKGLRPQGFPTIRLAQLAQVYESKEGLFSQLIEVKSFKDLKTLFKVKLSEFWETHYTFGKVSKKVRKPLSDSFIALIWVNVLIPLKYLYYKTQGRDVSEELMEVMKLLPADNNGVIDAFKNLGAEMKCAFDSQVLLHQYKYYCQRKRCLDCAVGVALLGKS</sequence>
<protein>
    <submittedName>
        <fullName evidence="1">DUF2851 family protein</fullName>
    </submittedName>
</protein>
<dbReference type="Pfam" id="PF11013">
    <property type="entry name" value="DUF2851"/>
    <property type="match status" value="1"/>
</dbReference>
<dbReference type="InterPro" id="IPR021272">
    <property type="entry name" value="DUF2851"/>
</dbReference>
<organism evidence="1 2">
    <name type="scientific">Capnocytophaga bilenii</name>
    <dbReference type="NCBI Taxonomy" id="2819369"/>
    <lineage>
        <taxon>Bacteria</taxon>
        <taxon>Pseudomonadati</taxon>
        <taxon>Bacteroidota</taxon>
        <taxon>Flavobacteriia</taxon>
        <taxon>Flavobacteriales</taxon>
        <taxon>Flavobacteriaceae</taxon>
        <taxon>Capnocytophaga</taxon>
    </lineage>
</organism>
<keyword evidence="2" id="KW-1185">Reference proteome</keyword>
<reference evidence="1 2" key="1">
    <citation type="submission" date="2021-03" db="EMBL/GenBank/DDBJ databases">
        <title>Isolation and description of Capnocytophaga bilenii sp. nov., a novel Capnocytophaga species, isolated from a gingivitis subject.</title>
        <authorList>
            <person name="Antezack A."/>
            <person name="Monnet-Corti V."/>
            <person name="La Scola B."/>
        </authorList>
    </citation>
    <scope>NUCLEOTIDE SEQUENCE [LARGE SCALE GENOMIC DNA]</scope>
    <source>
        <strain evidence="1 2">Marseille-Q4570</strain>
    </source>
</reference>
<dbReference type="Proteomes" id="UP000681610">
    <property type="component" value="Unassembled WGS sequence"/>
</dbReference>
<name>A0ABS3PWC0_9FLAO</name>